<feature type="transmembrane region" description="Helical" evidence="7">
    <location>
        <begin position="92"/>
        <end position="111"/>
    </location>
</feature>
<reference evidence="9 10" key="1">
    <citation type="journal article" date="2018" name="J. Microbiol.">
        <title>Baekduia soli gen. nov., sp. nov., a novel bacterium isolated from the soil of Baekdu Mountain and proposal of a novel family name, Baekduiaceae fam. nov.</title>
        <authorList>
            <person name="An D.S."/>
            <person name="Siddiqi M.Z."/>
            <person name="Kim K.H."/>
            <person name="Yu H.S."/>
            <person name="Im W.T."/>
        </authorList>
    </citation>
    <scope>NUCLEOTIDE SEQUENCE [LARGE SCALE GENOMIC DNA]</scope>
    <source>
        <strain evidence="9 10">BR7-21</strain>
    </source>
</reference>
<dbReference type="OrthoDB" id="3177957at2"/>
<feature type="transmembrane region" description="Helical" evidence="7">
    <location>
        <begin position="151"/>
        <end position="172"/>
    </location>
</feature>
<dbReference type="GO" id="GO:0005886">
    <property type="term" value="C:plasma membrane"/>
    <property type="evidence" value="ECO:0007669"/>
    <property type="project" value="UniProtKB-SubCell"/>
</dbReference>
<dbReference type="PANTHER" id="PTHR23517:SF13">
    <property type="entry name" value="MAJOR FACILITATOR SUPERFAMILY MFS_1"/>
    <property type="match status" value="1"/>
</dbReference>
<feature type="domain" description="Major facilitator superfamily (MFS) profile" evidence="8">
    <location>
        <begin position="25"/>
        <end position="410"/>
    </location>
</feature>
<evidence type="ECO:0000313" key="10">
    <source>
        <dbReference type="Proteomes" id="UP000321805"/>
    </source>
</evidence>
<dbReference type="PANTHER" id="PTHR23517">
    <property type="entry name" value="RESISTANCE PROTEIN MDTM, PUTATIVE-RELATED-RELATED"/>
    <property type="match status" value="1"/>
</dbReference>
<feature type="transmembrane region" description="Helical" evidence="7">
    <location>
        <begin position="117"/>
        <end position="139"/>
    </location>
</feature>
<evidence type="ECO:0000256" key="2">
    <source>
        <dbReference type="ARBA" id="ARBA00022448"/>
    </source>
</evidence>
<evidence type="ECO:0000313" key="9">
    <source>
        <dbReference type="EMBL" id="QEC47550.1"/>
    </source>
</evidence>
<dbReference type="PROSITE" id="PS50850">
    <property type="entry name" value="MFS"/>
    <property type="match status" value="1"/>
</dbReference>
<dbReference type="Proteomes" id="UP000321805">
    <property type="component" value="Chromosome"/>
</dbReference>
<sequence length="414" mass="41046">MTDLSLPAPSTAWAPSRPGRLPSRAAFALQASILVLFLAGSSAPTPLYAAYQAEWGFSPITITVIFGVYAVAVLAALLVVGSLSDHVGRRPVLLVAIVVQAVVMVVFATAGGVPALLVARVAQGLSTGAAVGALGAGMIDLHRTKGAIANGVGPMSGTATGALGSALLVQLLPAPTQLVYLVLLAAFVLQLAGVAFMAESSARTPGALASLRPQIGLPAGARGPLLRAVPALVAIWALAGFYGSLGPALARLVSGSDSAILGGLSLFALAGSGAATVLVVRNAAARTVMVVGNAALIAGVGITLLAVAAGWAPGFFLGTVVAGIGFGSAFQGALRTVIPLAAPHERAGVLSVVYAVSYLAMGLPAIVAGALAVHGGILQTSREYGVVVMTLAALALAGTAARRRRPRATACRAA</sequence>
<feature type="transmembrane region" description="Helical" evidence="7">
    <location>
        <begin position="349"/>
        <end position="372"/>
    </location>
</feature>
<evidence type="ECO:0000256" key="7">
    <source>
        <dbReference type="SAM" id="Phobius"/>
    </source>
</evidence>
<dbReference type="EMBL" id="CP042430">
    <property type="protein sequence ID" value="QEC47550.1"/>
    <property type="molecule type" value="Genomic_DNA"/>
</dbReference>
<feature type="transmembrane region" description="Helical" evidence="7">
    <location>
        <begin position="315"/>
        <end position="337"/>
    </location>
</feature>
<keyword evidence="5 7" id="KW-1133">Transmembrane helix</keyword>
<dbReference type="SUPFAM" id="SSF103473">
    <property type="entry name" value="MFS general substrate transporter"/>
    <property type="match status" value="1"/>
</dbReference>
<proteinExistence type="predicted"/>
<feature type="transmembrane region" description="Helical" evidence="7">
    <location>
        <begin position="59"/>
        <end position="80"/>
    </location>
</feature>
<keyword evidence="4 7" id="KW-0812">Transmembrane</keyword>
<evidence type="ECO:0000256" key="5">
    <source>
        <dbReference type="ARBA" id="ARBA00022989"/>
    </source>
</evidence>
<evidence type="ECO:0000256" key="6">
    <source>
        <dbReference type="ARBA" id="ARBA00023136"/>
    </source>
</evidence>
<protein>
    <submittedName>
        <fullName evidence="9">MFS transporter</fullName>
    </submittedName>
</protein>
<organism evidence="9 10">
    <name type="scientific">Baekduia soli</name>
    <dbReference type="NCBI Taxonomy" id="496014"/>
    <lineage>
        <taxon>Bacteria</taxon>
        <taxon>Bacillati</taxon>
        <taxon>Actinomycetota</taxon>
        <taxon>Thermoleophilia</taxon>
        <taxon>Solirubrobacterales</taxon>
        <taxon>Baekduiaceae</taxon>
        <taxon>Baekduia</taxon>
    </lineage>
</organism>
<evidence type="ECO:0000256" key="4">
    <source>
        <dbReference type="ARBA" id="ARBA00022692"/>
    </source>
</evidence>
<keyword evidence="3" id="KW-1003">Cell membrane</keyword>
<dbReference type="AlphaFoldDB" id="A0A5B8U3J1"/>
<feature type="transmembrane region" description="Helical" evidence="7">
    <location>
        <begin position="259"/>
        <end position="280"/>
    </location>
</feature>
<keyword evidence="10" id="KW-1185">Reference proteome</keyword>
<feature type="transmembrane region" description="Helical" evidence="7">
    <location>
        <begin position="287"/>
        <end position="309"/>
    </location>
</feature>
<keyword evidence="6 7" id="KW-0472">Membrane</keyword>
<feature type="transmembrane region" description="Helical" evidence="7">
    <location>
        <begin position="384"/>
        <end position="401"/>
    </location>
</feature>
<feature type="transmembrane region" description="Helical" evidence="7">
    <location>
        <begin position="178"/>
        <end position="198"/>
    </location>
</feature>
<dbReference type="Gene3D" id="1.20.1250.20">
    <property type="entry name" value="MFS general substrate transporter like domains"/>
    <property type="match status" value="1"/>
</dbReference>
<dbReference type="InterPro" id="IPR050171">
    <property type="entry name" value="MFS_Transporters"/>
</dbReference>
<dbReference type="Pfam" id="PF07690">
    <property type="entry name" value="MFS_1"/>
    <property type="match status" value="1"/>
</dbReference>
<dbReference type="KEGG" id="bsol:FSW04_08140"/>
<dbReference type="InterPro" id="IPR036259">
    <property type="entry name" value="MFS_trans_sf"/>
</dbReference>
<dbReference type="GO" id="GO:0022857">
    <property type="term" value="F:transmembrane transporter activity"/>
    <property type="evidence" value="ECO:0007669"/>
    <property type="project" value="InterPro"/>
</dbReference>
<dbReference type="InterPro" id="IPR020846">
    <property type="entry name" value="MFS_dom"/>
</dbReference>
<dbReference type="InterPro" id="IPR011701">
    <property type="entry name" value="MFS"/>
</dbReference>
<evidence type="ECO:0000256" key="3">
    <source>
        <dbReference type="ARBA" id="ARBA00022475"/>
    </source>
</evidence>
<gene>
    <name evidence="9" type="ORF">FSW04_08140</name>
</gene>
<comment type="subcellular location">
    <subcellularLocation>
        <location evidence="1">Cell membrane</location>
        <topology evidence="1">Multi-pass membrane protein</topology>
    </subcellularLocation>
</comment>
<dbReference type="RefSeq" id="WP_146918133.1">
    <property type="nucleotide sequence ID" value="NZ_CP042430.1"/>
</dbReference>
<keyword evidence="2" id="KW-0813">Transport</keyword>
<evidence type="ECO:0000256" key="1">
    <source>
        <dbReference type="ARBA" id="ARBA00004651"/>
    </source>
</evidence>
<feature type="transmembrane region" description="Helical" evidence="7">
    <location>
        <begin position="219"/>
        <end position="239"/>
    </location>
</feature>
<name>A0A5B8U3J1_9ACTN</name>
<accession>A0A5B8U3J1</accession>
<evidence type="ECO:0000259" key="8">
    <source>
        <dbReference type="PROSITE" id="PS50850"/>
    </source>
</evidence>